<evidence type="ECO:0000256" key="2">
    <source>
        <dbReference type="ARBA" id="ARBA00005907"/>
    </source>
</evidence>
<proteinExistence type="inferred from homology"/>
<dbReference type="PANTHER" id="PTHR12687">
    <property type="entry name" value="NUCLEOLAR COMPLEX 2 AND RAD4-RELATED"/>
    <property type="match status" value="1"/>
</dbReference>
<reference evidence="4 5" key="1">
    <citation type="submission" date="2021-07" db="EMBL/GenBank/DDBJ databases">
        <authorList>
            <person name="Palmer J.M."/>
        </authorList>
    </citation>
    <scope>NUCLEOTIDE SEQUENCE [LARGE SCALE GENOMIC DNA]</scope>
    <source>
        <strain evidence="4 5">AT_MEX2019</strain>
        <tissue evidence="4">Muscle</tissue>
    </source>
</reference>
<keyword evidence="3" id="KW-0539">Nucleus</keyword>
<organism evidence="4 5">
    <name type="scientific">Ataeniobius toweri</name>
    <dbReference type="NCBI Taxonomy" id="208326"/>
    <lineage>
        <taxon>Eukaryota</taxon>
        <taxon>Metazoa</taxon>
        <taxon>Chordata</taxon>
        <taxon>Craniata</taxon>
        <taxon>Vertebrata</taxon>
        <taxon>Euteleostomi</taxon>
        <taxon>Actinopterygii</taxon>
        <taxon>Neopterygii</taxon>
        <taxon>Teleostei</taxon>
        <taxon>Neoteleostei</taxon>
        <taxon>Acanthomorphata</taxon>
        <taxon>Ovalentaria</taxon>
        <taxon>Atherinomorphae</taxon>
        <taxon>Cyprinodontiformes</taxon>
        <taxon>Goodeidae</taxon>
        <taxon>Ataeniobius</taxon>
    </lineage>
</organism>
<comment type="similarity">
    <text evidence="2">Belongs to the NOC2 family.</text>
</comment>
<evidence type="ECO:0000256" key="3">
    <source>
        <dbReference type="ARBA" id="ARBA00023242"/>
    </source>
</evidence>
<comment type="caution">
    <text evidence="4">The sequence shown here is derived from an EMBL/GenBank/DDBJ whole genome shotgun (WGS) entry which is preliminary data.</text>
</comment>
<name>A0ABU7AD79_9TELE</name>
<accession>A0ABU7AD79</accession>
<feature type="non-terminal residue" evidence="4">
    <location>
        <position position="108"/>
    </location>
</feature>
<dbReference type="PANTHER" id="PTHR12687:SF4">
    <property type="entry name" value="NUCLEOLAR COMPLEX PROTEIN 2 HOMOLOG"/>
    <property type="match status" value="1"/>
</dbReference>
<evidence type="ECO:0000256" key="1">
    <source>
        <dbReference type="ARBA" id="ARBA00004123"/>
    </source>
</evidence>
<sequence length="108" mass="12832">MYISYVQNCKFTSPNALPMINFMQRTLTEMYALDTQATYQQAFIYIRQLAIHLRNATTMKKKETYQSVYNWQFIHCLYLWCRVLSTLYPSDVLQPLIYPLCQVIIGTI</sequence>
<protein>
    <submittedName>
        <fullName evidence="4">Nucleolar complex protein 2</fullName>
    </submittedName>
</protein>
<gene>
    <name evidence="4" type="primary">NOC2L</name>
    <name evidence="4" type="ORF">ATANTOWER_003428</name>
</gene>
<dbReference type="Proteomes" id="UP001345963">
    <property type="component" value="Unassembled WGS sequence"/>
</dbReference>
<dbReference type="Pfam" id="PF03715">
    <property type="entry name" value="Noc2"/>
    <property type="match status" value="1"/>
</dbReference>
<comment type="subcellular location">
    <subcellularLocation>
        <location evidence="1">Nucleus</location>
    </subcellularLocation>
</comment>
<evidence type="ECO:0000313" key="5">
    <source>
        <dbReference type="Proteomes" id="UP001345963"/>
    </source>
</evidence>
<evidence type="ECO:0000313" key="4">
    <source>
        <dbReference type="EMBL" id="MED6236029.1"/>
    </source>
</evidence>
<keyword evidence="5" id="KW-1185">Reference proteome</keyword>
<dbReference type="EMBL" id="JAHUTI010011201">
    <property type="protein sequence ID" value="MED6236029.1"/>
    <property type="molecule type" value="Genomic_DNA"/>
</dbReference>
<dbReference type="InterPro" id="IPR005343">
    <property type="entry name" value="Noc2"/>
</dbReference>